<dbReference type="EMBL" id="CP151087">
    <property type="protein sequence ID" value="WZN56500.1"/>
    <property type="molecule type" value="Genomic_DNA"/>
</dbReference>
<accession>A0ACD5C3T6</accession>
<proteinExistence type="predicted"/>
<evidence type="ECO:0000313" key="1">
    <source>
        <dbReference type="EMBL" id="WZN56500.1"/>
    </source>
</evidence>
<dbReference type="Proteomes" id="UP001485301">
    <property type="component" value="Chromosome"/>
</dbReference>
<evidence type="ECO:0000313" key="2">
    <source>
        <dbReference type="Proteomes" id="UP001485301"/>
    </source>
</evidence>
<protein>
    <submittedName>
        <fullName evidence="1">Uncharacterized protein</fullName>
    </submittedName>
</protein>
<sequence>MLIIRLDNMGDLIMSNAALQEIKSANGNCKITLLASEMAVPIIPYLGTVDDYIQYDAPWMKLSSHDTVASTEALIKTIKNRQFDSCIIFNVYSQNPMASIMLAYLAEIPYERLICAKIPIRCLPIGYQTKNLCLRYSIR</sequence>
<gene>
    <name evidence="1" type="ORF">AACH28_02955</name>
</gene>
<name>A0ACD5C3T6_9SPHI</name>
<keyword evidence="2" id="KW-1185">Reference proteome</keyword>
<organism evidence="1 2">
    <name type="scientific">Sphingobacterium thalpophilum</name>
    <dbReference type="NCBI Taxonomy" id="259"/>
    <lineage>
        <taxon>Bacteria</taxon>
        <taxon>Pseudomonadati</taxon>
        <taxon>Bacteroidota</taxon>
        <taxon>Sphingobacteriia</taxon>
        <taxon>Sphingobacteriales</taxon>
        <taxon>Sphingobacteriaceae</taxon>
        <taxon>Sphingobacterium</taxon>
    </lineage>
</organism>
<reference evidence="1" key="1">
    <citation type="submission" date="2024-04" db="EMBL/GenBank/DDBJ databases">
        <title>Complete genome sequence of Sphingobacterium thalpophiium BAA-1094.</title>
        <authorList>
            <person name="Adaikpoh B.I."/>
        </authorList>
    </citation>
    <scope>NUCLEOTIDE SEQUENCE</scope>
    <source>
        <strain evidence="1">BAA-1094</strain>
    </source>
</reference>